<organism evidence="1">
    <name type="scientific">Rhizophora mucronata</name>
    <name type="common">Asiatic mangrove</name>
    <dbReference type="NCBI Taxonomy" id="61149"/>
    <lineage>
        <taxon>Eukaryota</taxon>
        <taxon>Viridiplantae</taxon>
        <taxon>Streptophyta</taxon>
        <taxon>Embryophyta</taxon>
        <taxon>Tracheophyta</taxon>
        <taxon>Spermatophyta</taxon>
        <taxon>Magnoliopsida</taxon>
        <taxon>eudicotyledons</taxon>
        <taxon>Gunneridae</taxon>
        <taxon>Pentapetalae</taxon>
        <taxon>rosids</taxon>
        <taxon>fabids</taxon>
        <taxon>Malpighiales</taxon>
        <taxon>Rhizophoraceae</taxon>
        <taxon>Rhizophora</taxon>
    </lineage>
</organism>
<dbReference type="EMBL" id="GGEC01065348">
    <property type="protein sequence ID" value="MBX45832.1"/>
    <property type="molecule type" value="Transcribed_RNA"/>
</dbReference>
<dbReference type="AlphaFoldDB" id="A0A2P2NTK4"/>
<reference evidence="1" key="1">
    <citation type="submission" date="2018-02" db="EMBL/GenBank/DDBJ databases">
        <title>Rhizophora mucronata_Transcriptome.</title>
        <authorList>
            <person name="Meera S.P."/>
            <person name="Sreeshan A."/>
            <person name="Augustine A."/>
        </authorList>
    </citation>
    <scope>NUCLEOTIDE SEQUENCE</scope>
    <source>
        <tissue evidence="1">Leaf</tissue>
    </source>
</reference>
<proteinExistence type="predicted"/>
<accession>A0A2P2NTK4</accession>
<evidence type="ECO:0000313" key="1">
    <source>
        <dbReference type="EMBL" id="MBX45832.1"/>
    </source>
</evidence>
<protein>
    <submittedName>
        <fullName evidence="1">Uncharacterized protein</fullName>
    </submittedName>
</protein>
<name>A0A2P2NTK4_RHIMU</name>
<sequence length="82" mass="9172">MAQGFSSTGNSMNIQRASFVVMISLLHYNLEVIGSTCENNLYVEIEVRLCRSNPFPNSTVWESCGLGHLMHQCNVDYGVMIN</sequence>